<dbReference type="PANTHER" id="PTHR31126:SF48">
    <property type="entry name" value="INOSITOL PHOSPHATASE SIW14"/>
    <property type="match status" value="1"/>
</dbReference>
<dbReference type="InterPro" id="IPR004861">
    <property type="entry name" value="Siw14-like"/>
</dbReference>
<keyword evidence="2" id="KW-1185">Reference proteome</keyword>
<dbReference type="EMBL" id="KQ964506">
    <property type="protein sequence ID" value="KXN70292.1"/>
    <property type="molecule type" value="Genomic_DNA"/>
</dbReference>
<dbReference type="GO" id="GO:0052840">
    <property type="term" value="F:inositol diphosphate tetrakisphosphate diphosphatase activity"/>
    <property type="evidence" value="ECO:0007669"/>
    <property type="project" value="TreeGrafter"/>
</dbReference>
<dbReference type="OrthoDB" id="6375174at2759"/>
<dbReference type="SUPFAM" id="SSF52799">
    <property type="entry name" value="(Phosphotyrosine protein) phosphatases II"/>
    <property type="match status" value="1"/>
</dbReference>
<proteinExistence type="predicted"/>
<dbReference type="Pfam" id="PF03162">
    <property type="entry name" value="Y_phosphatase2"/>
    <property type="match status" value="1"/>
</dbReference>
<dbReference type="GO" id="GO:0005737">
    <property type="term" value="C:cytoplasm"/>
    <property type="evidence" value="ECO:0007669"/>
    <property type="project" value="TreeGrafter"/>
</dbReference>
<dbReference type="PANTHER" id="PTHR31126">
    <property type="entry name" value="TYROSINE-PROTEIN PHOSPHATASE"/>
    <property type="match status" value="1"/>
</dbReference>
<sequence length="219" mass="25672">MKMELDESISVITNHNQLQADTTVNNNDQAISQEDQTEEDGYISETKIQLGNLLEPIEYFPKGPLNLEEETIEEQLLPPENFTLVTPFIYRSGFPKKKNFQFLKKLKLKSILTLILEDYPQEPFVDIPEPIIRGALAVLLDKRNHPILIHCNKGKNRMFSRCLRKLQHWSYTSIFDEYRRHSHPKSRSMDQQFIELFDISKVYPLLDPEQLPSQFNIPN</sequence>
<dbReference type="AlphaFoldDB" id="A0A137P5K1"/>
<name>A0A137P5K1_CONC2</name>
<gene>
    <name evidence="1" type="ORF">CONCODRAFT_7130</name>
</gene>
<organism evidence="1 2">
    <name type="scientific">Conidiobolus coronatus (strain ATCC 28846 / CBS 209.66 / NRRL 28638)</name>
    <name type="common">Delacroixia coronata</name>
    <dbReference type="NCBI Taxonomy" id="796925"/>
    <lineage>
        <taxon>Eukaryota</taxon>
        <taxon>Fungi</taxon>
        <taxon>Fungi incertae sedis</taxon>
        <taxon>Zoopagomycota</taxon>
        <taxon>Entomophthoromycotina</taxon>
        <taxon>Entomophthoromycetes</taxon>
        <taxon>Entomophthorales</taxon>
        <taxon>Ancylistaceae</taxon>
        <taxon>Conidiobolus</taxon>
    </lineage>
</organism>
<evidence type="ECO:0008006" key="3">
    <source>
        <dbReference type="Google" id="ProtNLM"/>
    </source>
</evidence>
<evidence type="ECO:0000313" key="2">
    <source>
        <dbReference type="Proteomes" id="UP000070444"/>
    </source>
</evidence>
<dbReference type="STRING" id="796925.A0A137P5K1"/>
<accession>A0A137P5K1</accession>
<dbReference type="Gene3D" id="3.90.190.10">
    <property type="entry name" value="Protein tyrosine phosphatase superfamily"/>
    <property type="match status" value="2"/>
</dbReference>
<dbReference type="InterPro" id="IPR029021">
    <property type="entry name" value="Prot-tyrosine_phosphatase-like"/>
</dbReference>
<protein>
    <recommendedName>
        <fullName evidence="3">Protein-tyrosine phosphatase</fullName>
    </recommendedName>
</protein>
<dbReference type="GO" id="GO:0016791">
    <property type="term" value="F:phosphatase activity"/>
    <property type="evidence" value="ECO:0007669"/>
    <property type="project" value="TreeGrafter"/>
</dbReference>
<evidence type="ECO:0000313" key="1">
    <source>
        <dbReference type="EMBL" id="KXN70292.1"/>
    </source>
</evidence>
<dbReference type="Proteomes" id="UP000070444">
    <property type="component" value="Unassembled WGS sequence"/>
</dbReference>
<reference evidence="1 2" key="1">
    <citation type="journal article" date="2015" name="Genome Biol. Evol.">
        <title>Phylogenomic analyses indicate that early fungi evolved digesting cell walls of algal ancestors of land plants.</title>
        <authorList>
            <person name="Chang Y."/>
            <person name="Wang S."/>
            <person name="Sekimoto S."/>
            <person name="Aerts A.L."/>
            <person name="Choi C."/>
            <person name="Clum A."/>
            <person name="LaButti K.M."/>
            <person name="Lindquist E.A."/>
            <person name="Yee Ngan C."/>
            <person name="Ohm R.A."/>
            <person name="Salamov A.A."/>
            <person name="Grigoriev I.V."/>
            <person name="Spatafora J.W."/>
            <person name="Berbee M.L."/>
        </authorList>
    </citation>
    <scope>NUCLEOTIDE SEQUENCE [LARGE SCALE GENOMIC DNA]</scope>
    <source>
        <strain evidence="1 2">NRRL 28638</strain>
    </source>
</reference>